<feature type="region of interest" description="Disordered" evidence="2">
    <location>
        <begin position="480"/>
        <end position="507"/>
    </location>
</feature>
<proteinExistence type="predicted"/>
<comment type="caution">
    <text evidence="3">The sequence shown here is derived from an EMBL/GenBank/DDBJ whole genome shotgun (WGS) entry which is preliminary data.</text>
</comment>
<feature type="compositionally biased region" description="Acidic residues" evidence="2">
    <location>
        <begin position="480"/>
        <end position="492"/>
    </location>
</feature>
<feature type="region of interest" description="Disordered" evidence="2">
    <location>
        <begin position="1"/>
        <end position="31"/>
    </location>
</feature>
<dbReference type="PANTHER" id="PTHR45615">
    <property type="entry name" value="MYOSIN HEAVY CHAIN, NON-MUSCLE"/>
    <property type="match status" value="1"/>
</dbReference>
<feature type="region of interest" description="Disordered" evidence="2">
    <location>
        <begin position="65"/>
        <end position="162"/>
    </location>
</feature>
<feature type="compositionally biased region" description="Low complexity" evidence="2">
    <location>
        <begin position="198"/>
        <end position="212"/>
    </location>
</feature>
<feature type="compositionally biased region" description="Polar residues" evidence="2">
    <location>
        <begin position="86"/>
        <end position="114"/>
    </location>
</feature>
<keyword evidence="4" id="KW-1185">Reference proteome</keyword>
<feature type="coiled-coil region" evidence="1">
    <location>
        <begin position="1001"/>
        <end position="1083"/>
    </location>
</feature>
<dbReference type="GO" id="GO:0016460">
    <property type="term" value="C:myosin II complex"/>
    <property type="evidence" value="ECO:0007669"/>
    <property type="project" value="TreeGrafter"/>
</dbReference>
<dbReference type="EMBL" id="JAINUG010000237">
    <property type="protein sequence ID" value="KAJ8385995.1"/>
    <property type="molecule type" value="Genomic_DNA"/>
</dbReference>
<feature type="coiled-coil region" evidence="1">
    <location>
        <begin position="921"/>
        <end position="962"/>
    </location>
</feature>
<evidence type="ECO:0000256" key="1">
    <source>
        <dbReference type="SAM" id="Coils"/>
    </source>
</evidence>
<dbReference type="PANTHER" id="PTHR45615:SF40">
    <property type="entry name" value="MYOSIN HEAVY CHAIN, NON-MUSCLE"/>
    <property type="match status" value="1"/>
</dbReference>
<feature type="compositionally biased region" description="Polar residues" evidence="2">
    <location>
        <begin position="1308"/>
        <end position="1317"/>
    </location>
</feature>
<accession>A0AAD7W792</accession>
<feature type="compositionally biased region" description="Basic and acidic residues" evidence="2">
    <location>
        <begin position="602"/>
        <end position="615"/>
    </location>
</feature>
<feature type="region of interest" description="Disordered" evidence="2">
    <location>
        <begin position="1303"/>
        <end position="1330"/>
    </location>
</feature>
<gene>
    <name evidence="3" type="ORF">AAFF_G00178160</name>
</gene>
<feature type="region of interest" description="Disordered" evidence="2">
    <location>
        <begin position="602"/>
        <end position="621"/>
    </location>
</feature>
<feature type="compositionally biased region" description="Basic and acidic residues" evidence="2">
    <location>
        <begin position="1236"/>
        <end position="1252"/>
    </location>
</feature>
<dbReference type="GO" id="GO:0000146">
    <property type="term" value="F:microfilament motor activity"/>
    <property type="evidence" value="ECO:0007669"/>
    <property type="project" value="TreeGrafter"/>
</dbReference>
<reference evidence="3" key="1">
    <citation type="journal article" date="2023" name="Science">
        <title>Genome structures resolve the early diversification of teleost fishes.</title>
        <authorList>
            <person name="Parey E."/>
            <person name="Louis A."/>
            <person name="Montfort J."/>
            <person name="Bouchez O."/>
            <person name="Roques C."/>
            <person name="Iampietro C."/>
            <person name="Lluch J."/>
            <person name="Castinel A."/>
            <person name="Donnadieu C."/>
            <person name="Desvignes T."/>
            <person name="Floi Bucao C."/>
            <person name="Jouanno E."/>
            <person name="Wen M."/>
            <person name="Mejri S."/>
            <person name="Dirks R."/>
            <person name="Jansen H."/>
            <person name="Henkel C."/>
            <person name="Chen W.J."/>
            <person name="Zahm M."/>
            <person name="Cabau C."/>
            <person name="Klopp C."/>
            <person name="Thompson A.W."/>
            <person name="Robinson-Rechavi M."/>
            <person name="Braasch I."/>
            <person name="Lecointre G."/>
            <person name="Bobe J."/>
            <person name="Postlethwait J.H."/>
            <person name="Berthelot C."/>
            <person name="Roest Crollius H."/>
            <person name="Guiguen Y."/>
        </authorList>
    </citation>
    <scope>NUCLEOTIDE SEQUENCE</scope>
    <source>
        <strain evidence="3">NC1722</strain>
    </source>
</reference>
<evidence type="ECO:0000313" key="4">
    <source>
        <dbReference type="Proteomes" id="UP001221898"/>
    </source>
</evidence>
<keyword evidence="1" id="KW-0175">Coiled coil</keyword>
<feature type="compositionally biased region" description="Basic and acidic residues" evidence="2">
    <location>
        <begin position="11"/>
        <end position="22"/>
    </location>
</feature>
<feature type="region of interest" description="Disordered" evidence="2">
    <location>
        <begin position="1216"/>
        <end position="1252"/>
    </location>
</feature>
<dbReference type="Proteomes" id="UP001221898">
    <property type="component" value="Unassembled WGS sequence"/>
</dbReference>
<name>A0AAD7W792_9TELE</name>
<feature type="region of interest" description="Disordered" evidence="2">
    <location>
        <begin position="1375"/>
        <end position="1395"/>
    </location>
</feature>
<feature type="compositionally biased region" description="Polar residues" evidence="2">
    <location>
        <begin position="337"/>
        <end position="349"/>
    </location>
</feature>
<feature type="region of interest" description="Disordered" evidence="2">
    <location>
        <begin position="195"/>
        <end position="276"/>
    </location>
</feature>
<feature type="compositionally biased region" description="Polar residues" evidence="2">
    <location>
        <begin position="1380"/>
        <end position="1395"/>
    </location>
</feature>
<feature type="compositionally biased region" description="Acidic residues" evidence="2">
    <location>
        <begin position="138"/>
        <end position="148"/>
    </location>
</feature>
<dbReference type="GO" id="GO:0051015">
    <property type="term" value="F:actin filament binding"/>
    <property type="evidence" value="ECO:0007669"/>
    <property type="project" value="TreeGrafter"/>
</dbReference>
<dbReference type="GO" id="GO:0005737">
    <property type="term" value="C:cytoplasm"/>
    <property type="evidence" value="ECO:0007669"/>
    <property type="project" value="TreeGrafter"/>
</dbReference>
<evidence type="ECO:0000313" key="3">
    <source>
        <dbReference type="EMBL" id="KAJ8385995.1"/>
    </source>
</evidence>
<feature type="compositionally biased region" description="Basic and acidic residues" evidence="2">
    <location>
        <begin position="68"/>
        <end position="80"/>
    </location>
</feature>
<feature type="compositionally biased region" description="Polar residues" evidence="2">
    <location>
        <begin position="291"/>
        <end position="303"/>
    </location>
</feature>
<organism evidence="3 4">
    <name type="scientific">Aldrovandia affinis</name>
    <dbReference type="NCBI Taxonomy" id="143900"/>
    <lineage>
        <taxon>Eukaryota</taxon>
        <taxon>Metazoa</taxon>
        <taxon>Chordata</taxon>
        <taxon>Craniata</taxon>
        <taxon>Vertebrata</taxon>
        <taxon>Euteleostomi</taxon>
        <taxon>Actinopterygii</taxon>
        <taxon>Neopterygii</taxon>
        <taxon>Teleostei</taxon>
        <taxon>Notacanthiformes</taxon>
        <taxon>Halosauridae</taxon>
        <taxon>Aldrovandia</taxon>
    </lineage>
</organism>
<protein>
    <submittedName>
        <fullName evidence="3">Uncharacterized protein</fullName>
    </submittedName>
</protein>
<dbReference type="GO" id="GO:0032982">
    <property type="term" value="C:myosin filament"/>
    <property type="evidence" value="ECO:0007669"/>
    <property type="project" value="TreeGrafter"/>
</dbReference>
<sequence>MTGQSGRASHKMSDSCQDRQGETGEDTDELLYSDLDEEATPARLPRDHCDLLLDAIDAQLSRLQAQSHDVRARGDDGNCKRRDHTSTALSLSQAVSKDTGLGSTIPTNDTSTSHLDMAHSETQDLSSEKGSGNRDPSLEEEEEEEEEGAVAGMAEEGAESKREQCRWRLERLLGGSGGGLENFPPRVGGQRLHRGLRSALPGGDAGAAGPARSGRRGGARERELRGGTPTGPRGRRSGGEEAGGTDTLGVQGIGCHPDPRMDHGWPDSGEIGVGVEGPEGYRLGALCLSTGQGQGQPTVTRGPSLQGGLESECGQEGQGSQEDRQQRSSVRQRRSANNDVASQNGQPCSPSALPDCSSGGLSEVLSRTVRPTVRHLAGVPVKSFDSVTINSDLDSVRTDRVRRHFENALRCSAVVRSVRGLCVEDLGSDQSEPDLLLEPMSKFSLQALRGNVPCGSRSSRKPRHTRRDTHSAVIRYVCSDEEETDEVEEEESERAGLPGLHPRGLVQRNSTPWRKRSNRVKGLHLRTLTGGHLQEVESERLLLEEALAALRQNCLREEERLGQKRAQLCDVELSLTALLQQKKHAVQELDRARVAVERAEREGRGLEAGLRDSRAQADSTRSQLRMLQSQRDAHLQEMSDLEQELTALRRHKSVLQERTGTEVERRLHTSSLSVLEREELDRQLDSAKTELFAEQRRARHKLDSLQERLEEAQQELDQHVEEVRVLRESHTGLEEQLTDVQRQREDLEQRRMGEVQAHEAQVQELQERLKEQGSRAGALEHILAQKELQLLGAQEQHTALQEEKSSLEEQHTALKEQHCAKLRETQEQAHRDKELALEQLRSELGAAGEQEVQQVLRRAEEEKQEALREQALSHAQHSDALHTCARGRSITAPHCTGRSFKAMGTQGGVTVERFVSPKRKEEELTELKGALERQEESARKRMEELRTEAQAMVRQAVEQEERKWEAEKGEELRQQRAELEGQGRRREERVREETEKEKRNSLTLQNKVVELQTRVQQLESECVLQQREHTAALAAVRGALREEQQAELQRLSRHLEQEGQREVSRLQQALQKAEGETHALRAALAERGRSQEEGVFKVEQQQRGWAMELGAECHRVQELLERCGATGGSVTLPHNPTVAQVVHTMRAMREQLYTLVSRLQQDLDSQRHAVQQVARDKERELRSQREQLAVEREQALDSLRERLIQEHIEELSSLQRAQLRQGHSESGGVAASLRRQLQDKDGELREVQRSMGRWKEQTAARLARKFEEELTAELERRAPRARVEQQRKLHRLESEMRRLTAEYGDQSVLHSTSSPSLLSVDPPATPGPPDLATFKLLRHLQSRVRQLRAENSVHACSPLHLGTGDELAGSYLETIAPSPESGQVRSRSYARTVQS</sequence>
<feature type="region of interest" description="Disordered" evidence="2">
    <location>
        <begin position="963"/>
        <end position="998"/>
    </location>
</feature>
<feature type="region of interest" description="Disordered" evidence="2">
    <location>
        <begin position="291"/>
        <end position="357"/>
    </location>
</feature>
<evidence type="ECO:0000256" key="2">
    <source>
        <dbReference type="SAM" id="MobiDB-lite"/>
    </source>
</evidence>
<feature type="coiled-coil region" evidence="1">
    <location>
        <begin position="1167"/>
        <end position="1194"/>
    </location>
</feature>